<dbReference type="PANTHER" id="PTHR44579:SF2">
    <property type="entry name" value="OS01G0730500 PROTEIN"/>
    <property type="match status" value="1"/>
</dbReference>
<dbReference type="Gene3D" id="3.30.70.20">
    <property type="match status" value="1"/>
</dbReference>
<dbReference type="PROSITE" id="PS51379">
    <property type="entry name" value="4FE4S_FER_2"/>
    <property type="match status" value="1"/>
</dbReference>
<dbReference type="PRINTS" id="PR00625">
    <property type="entry name" value="JDOMAIN"/>
</dbReference>
<dbReference type="AlphaFoldDB" id="C9DRL0"/>
<proteinExistence type="evidence at transcript level"/>
<evidence type="ECO:0000256" key="1">
    <source>
        <dbReference type="ARBA" id="ARBA00022723"/>
    </source>
</evidence>
<dbReference type="Pfam" id="PF13370">
    <property type="entry name" value="Fer4_13"/>
    <property type="match status" value="1"/>
</dbReference>
<feature type="domain" description="J" evidence="5">
    <location>
        <begin position="91"/>
        <end position="158"/>
    </location>
</feature>
<evidence type="ECO:0000313" key="7">
    <source>
        <dbReference type="EMBL" id="ACV53169.1"/>
    </source>
</evidence>
<keyword evidence="3" id="KW-0411">Iron-sulfur</keyword>
<dbReference type="SMART" id="SM00271">
    <property type="entry name" value="DnaJ"/>
    <property type="match status" value="1"/>
</dbReference>
<gene>
    <name evidence="7" type="primary">CDJ4</name>
</gene>
<evidence type="ECO:0000259" key="6">
    <source>
        <dbReference type="PROSITE" id="PS51379"/>
    </source>
</evidence>
<evidence type="ECO:0000256" key="4">
    <source>
        <dbReference type="SAM" id="MobiDB-lite"/>
    </source>
</evidence>
<keyword evidence="2" id="KW-0408">Iron</keyword>
<dbReference type="SUPFAM" id="SSF54862">
    <property type="entry name" value="4Fe-4S ferredoxins"/>
    <property type="match status" value="1"/>
</dbReference>
<organism evidence="7">
    <name type="scientific">Chlamydomonas reinhardtii</name>
    <name type="common">Chlamydomonas smithii</name>
    <dbReference type="NCBI Taxonomy" id="3055"/>
    <lineage>
        <taxon>Eukaryota</taxon>
        <taxon>Viridiplantae</taxon>
        <taxon>Chlorophyta</taxon>
        <taxon>core chlorophytes</taxon>
        <taxon>Chlorophyceae</taxon>
        <taxon>CS clade</taxon>
        <taxon>Chlamydomonadales</taxon>
        <taxon>Chlamydomonadaceae</taxon>
        <taxon>Chlamydomonas</taxon>
    </lineage>
</organism>
<evidence type="ECO:0000256" key="3">
    <source>
        <dbReference type="ARBA" id="ARBA00023014"/>
    </source>
</evidence>
<dbReference type="Gene3D" id="1.10.287.110">
    <property type="entry name" value="DnaJ domain"/>
    <property type="match status" value="1"/>
</dbReference>
<dbReference type="InterPro" id="IPR017900">
    <property type="entry name" value="4Fe4S_Fe_S_CS"/>
</dbReference>
<dbReference type="InterPro" id="IPR017896">
    <property type="entry name" value="4Fe4S_Fe-S-bd"/>
</dbReference>
<sequence length="382" mass="41789">MHMCRYKNLSTMFSQQESARHGLSQHRPPGRPTPPRSCRQQLHDTNIRAARYSPVDGFVRGLTLTVQRARGGTIPRASSDVASVGLFGGEDFYTILGVTPSAEPRDIKRAYHSLMREFHPDRAPEGLRDGMADLCVLLNEIYATLSDEEKRCVYDSIAGFSSSAINPFLDGSFARDQVFVDEISCIGCGKCVRACPMTFEIEDSKYGRARVISQTSDSVEDVQIAIECCPVDCIHYVTLPQLSLLEAALGTMSRIEVSTMQRFGRSGGNVFEVAYKAWERRMAAIEQRAAAAAAAAGGGKARVDWSFWTNGASLQYDEQAEERAAVMDPEQRRIANLAASAARAARMWRLYSRSTGGRSLLSESSSGSSMGSGSSMASMSEL</sequence>
<dbReference type="PANTHER" id="PTHR44579">
    <property type="entry name" value="OS01G0730500 PROTEIN"/>
    <property type="match status" value="1"/>
</dbReference>
<dbReference type="InterPro" id="IPR036869">
    <property type="entry name" value="J_dom_sf"/>
</dbReference>
<dbReference type="ExpressionAtlas" id="C9DRL0">
    <property type="expression patterns" value="baseline"/>
</dbReference>
<dbReference type="InterPro" id="IPR001080">
    <property type="entry name" value="3Fe4S_ferredoxin"/>
</dbReference>
<dbReference type="Pfam" id="PF00226">
    <property type="entry name" value="DnaJ"/>
    <property type="match status" value="1"/>
</dbReference>
<dbReference type="SUPFAM" id="SSF46565">
    <property type="entry name" value="Chaperone J-domain"/>
    <property type="match status" value="1"/>
</dbReference>
<feature type="domain" description="4Fe-4S ferredoxin-type" evidence="6">
    <location>
        <begin position="176"/>
        <end position="204"/>
    </location>
</feature>
<evidence type="ECO:0000256" key="2">
    <source>
        <dbReference type="ARBA" id="ARBA00023004"/>
    </source>
</evidence>
<dbReference type="InterPro" id="IPR001623">
    <property type="entry name" value="DnaJ_domain"/>
</dbReference>
<dbReference type="EMBL" id="GQ421468">
    <property type="protein sequence ID" value="ACV53169.1"/>
    <property type="molecule type" value="mRNA"/>
</dbReference>
<name>C9DRL0_CHLRE</name>
<dbReference type="CDD" id="cd06257">
    <property type="entry name" value="DnaJ"/>
    <property type="match status" value="1"/>
</dbReference>
<dbReference type="PROSITE" id="PS50076">
    <property type="entry name" value="DNAJ_2"/>
    <property type="match status" value="1"/>
</dbReference>
<feature type="region of interest" description="Disordered" evidence="4">
    <location>
        <begin position="357"/>
        <end position="382"/>
    </location>
</feature>
<accession>C9DRL0</accession>
<dbReference type="GO" id="GO:0009055">
    <property type="term" value="F:electron transfer activity"/>
    <property type="evidence" value="ECO:0007669"/>
    <property type="project" value="InterPro"/>
</dbReference>
<evidence type="ECO:0000259" key="5">
    <source>
        <dbReference type="PROSITE" id="PS50076"/>
    </source>
</evidence>
<feature type="region of interest" description="Disordered" evidence="4">
    <location>
        <begin position="15"/>
        <end position="39"/>
    </location>
</feature>
<dbReference type="PRINTS" id="PR00352">
    <property type="entry name" value="3FE4SFRDOXIN"/>
</dbReference>
<dbReference type="PROSITE" id="PS00198">
    <property type="entry name" value="4FE4S_FER_1"/>
    <property type="match status" value="1"/>
</dbReference>
<dbReference type="GO" id="GO:0051536">
    <property type="term" value="F:iron-sulfur cluster binding"/>
    <property type="evidence" value="ECO:0007669"/>
    <property type="project" value="UniProtKB-KW"/>
</dbReference>
<protein>
    <submittedName>
        <fullName evidence="7">Chloroplast DnaJ-like protein 4</fullName>
    </submittedName>
</protein>
<reference evidence="7" key="1">
    <citation type="submission" date="2009-07" db="EMBL/GenBank/DDBJ databases">
        <title>Chloroplast DnaJ homologs 3 and 4 (CDJ3/4) from Chlamydomonas reinhardtii contain redox-active iron-sulfur clusters and interact with stromal HSP70B.</title>
        <authorList>
            <person name="Dorn K.V."/>
            <person name="Willmund F."/>
            <person name="Schroda M."/>
        </authorList>
    </citation>
    <scope>NUCLEOTIDE SEQUENCE</scope>
</reference>
<dbReference type="GO" id="GO:0005506">
    <property type="term" value="F:iron ion binding"/>
    <property type="evidence" value="ECO:0007669"/>
    <property type="project" value="InterPro"/>
</dbReference>
<keyword evidence="1" id="KW-0479">Metal-binding</keyword>